<evidence type="ECO:0000313" key="2">
    <source>
        <dbReference type="Proteomes" id="UP000038040"/>
    </source>
</evidence>
<keyword evidence="3" id="KW-1185">Reference proteome</keyword>
<evidence type="ECO:0000313" key="3">
    <source>
        <dbReference type="Proteomes" id="UP000274756"/>
    </source>
</evidence>
<evidence type="ECO:0000313" key="4">
    <source>
        <dbReference type="WBParaSite" id="DME_0000334701-mRNA-1"/>
    </source>
</evidence>
<protein>
    <submittedName>
        <fullName evidence="4">Phospholipase</fullName>
    </submittedName>
</protein>
<evidence type="ECO:0000313" key="1">
    <source>
        <dbReference type="EMBL" id="VDN50240.1"/>
    </source>
</evidence>
<dbReference type="EMBL" id="UYYG01000002">
    <property type="protein sequence ID" value="VDN50240.1"/>
    <property type="molecule type" value="Genomic_DNA"/>
</dbReference>
<dbReference type="Proteomes" id="UP000038040">
    <property type="component" value="Unplaced"/>
</dbReference>
<organism evidence="2 4">
    <name type="scientific">Dracunculus medinensis</name>
    <name type="common">Guinea worm</name>
    <dbReference type="NCBI Taxonomy" id="318479"/>
    <lineage>
        <taxon>Eukaryota</taxon>
        <taxon>Metazoa</taxon>
        <taxon>Ecdysozoa</taxon>
        <taxon>Nematoda</taxon>
        <taxon>Chromadorea</taxon>
        <taxon>Rhabditida</taxon>
        <taxon>Spirurina</taxon>
        <taxon>Dracunculoidea</taxon>
        <taxon>Dracunculidae</taxon>
        <taxon>Dracunculus</taxon>
    </lineage>
</organism>
<name>A0A0N4U8H5_DRAME</name>
<proteinExistence type="predicted"/>
<reference evidence="4" key="1">
    <citation type="submission" date="2017-02" db="UniProtKB">
        <authorList>
            <consortium name="WormBaseParasite"/>
        </authorList>
    </citation>
    <scope>IDENTIFICATION</scope>
</reference>
<accession>A0A0N4U8H5</accession>
<dbReference type="WBParaSite" id="DME_0000334701-mRNA-1">
    <property type="protein sequence ID" value="DME_0000334701-mRNA-1"/>
    <property type="gene ID" value="DME_0000334701"/>
</dbReference>
<gene>
    <name evidence="1" type="ORF">DME_LOCUS213</name>
</gene>
<dbReference type="Proteomes" id="UP000274756">
    <property type="component" value="Unassembled WGS sequence"/>
</dbReference>
<sequence>MDPFETNVQSSPVKVLQLANDIFFVNGRKPARKLLILAHEGNSSDLVAETIETRFSL</sequence>
<dbReference type="OrthoDB" id="5826810at2759"/>
<dbReference type="AlphaFoldDB" id="A0A0N4U8H5"/>
<reference evidence="1 3" key="2">
    <citation type="submission" date="2018-11" db="EMBL/GenBank/DDBJ databases">
        <authorList>
            <consortium name="Pathogen Informatics"/>
        </authorList>
    </citation>
    <scope>NUCLEOTIDE SEQUENCE [LARGE SCALE GENOMIC DNA]</scope>
</reference>